<dbReference type="Proteomes" id="UP000716291">
    <property type="component" value="Unassembled WGS sequence"/>
</dbReference>
<feature type="transmembrane region" description="Helical" evidence="2">
    <location>
        <begin position="45"/>
        <end position="66"/>
    </location>
</feature>
<evidence type="ECO:0000256" key="1">
    <source>
        <dbReference type="SAM" id="MobiDB-lite"/>
    </source>
</evidence>
<accession>A0A9P6WZV0</accession>
<protein>
    <submittedName>
        <fullName evidence="3">Uncharacterized protein</fullName>
    </submittedName>
</protein>
<keyword evidence="2" id="KW-1133">Transmembrane helix</keyword>
<reference evidence="3" key="1">
    <citation type="journal article" date="2020" name="Microb. Genom.">
        <title>Genetic diversity of clinical and environmental Mucorales isolates obtained from an investigation of mucormycosis cases among solid organ transplant recipients.</title>
        <authorList>
            <person name="Nguyen M.H."/>
            <person name="Kaul D."/>
            <person name="Muto C."/>
            <person name="Cheng S.J."/>
            <person name="Richter R.A."/>
            <person name="Bruno V.M."/>
            <person name="Liu G."/>
            <person name="Beyhan S."/>
            <person name="Sundermann A.J."/>
            <person name="Mounaud S."/>
            <person name="Pasculle A.W."/>
            <person name="Nierman W.C."/>
            <person name="Driscoll E."/>
            <person name="Cumbie R."/>
            <person name="Clancy C.J."/>
            <person name="Dupont C.L."/>
        </authorList>
    </citation>
    <scope>NUCLEOTIDE SEQUENCE</scope>
    <source>
        <strain evidence="3">GL11</strain>
    </source>
</reference>
<evidence type="ECO:0000256" key="2">
    <source>
        <dbReference type="SAM" id="Phobius"/>
    </source>
</evidence>
<gene>
    <name evidence="3" type="ORF">G6F64_011124</name>
</gene>
<evidence type="ECO:0000313" key="3">
    <source>
        <dbReference type="EMBL" id="KAG1302213.1"/>
    </source>
</evidence>
<name>A0A9P6WZV0_RHIOR</name>
<sequence length="387" mass="41857">MPSSSSANFTQGIDFHAAAVTSSAFIDNSPRNSKTFISGLKDWEIAVASIGTVLVIASLTVGIFVIRKARRQCIQHEIDLESKVSDMEFNSDPEKKDALTKAISQLKKTFSTKRTNSTCPVNVLPRANSSVLNMEWKQLMTAAYRLGWYHQDATKVLMSTEATEPDCQVTMNDDKAEKTDSPLADPYPIRPSSLDSPFMDIPSTDFANSFKKSVSVPVLSKAVDMLPSSAYNSMPVLSKAIDTLSSGAHSPITALSKATDALPSSSFESTSVSSKATDTLPCSSFDSIAVSSKATDTLSSSVDNSMPDSHQTNEQTHPPKAVAFKAKGALELSVIPPSLVQKRKKELMNSMSAASLESSMKNEEIAPRVLNKMIRDRNGHFVITTDT</sequence>
<feature type="compositionally biased region" description="Polar residues" evidence="1">
    <location>
        <begin position="298"/>
        <end position="316"/>
    </location>
</feature>
<evidence type="ECO:0000313" key="4">
    <source>
        <dbReference type="Proteomes" id="UP000716291"/>
    </source>
</evidence>
<keyword evidence="2" id="KW-0472">Membrane</keyword>
<organism evidence="3 4">
    <name type="scientific">Rhizopus oryzae</name>
    <name type="common">Mucormycosis agent</name>
    <name type="synonym">Rhizopus arrhizus var. delemar</name>
    <dbReference type="NCBI Taxonomy" id="64495"/>
    <lineage>
        <taxon>Eukaryota</taxon>
        <taxon>Fungi</taxon>
        <taxon>Fungi incertae sedis</taxon>
        <taxon>Mucoromycota</taxon>
        <taxon>Mucoromycotina</taxon>
        <taxon>Mucoromycetes</taxon>
        <taxon>Mucorales</taxon>
        <taxon>Mucorineae</taxon>
        <taxon>Rhizopodaceae</taxon>
        <taxon>Rhizopus</taxon>
    </lineage>
</organism>
<dbReference type="EMBL" id="JAANQT010002565">
    <property type="protein sequence ID" value="KAG1302213.1"/>
    <property type="molecule type" value="Genomic_DNA"/>
</dbReference>
<feature type="region of interest" description="Disordered" evidence="1">
    <location>
        <begin position="298"/>
        <end position="317"/>
    </location>
</feature>
<keyword evidence="2" id="KW-0812">Transmembrane</keyword>
<dbReference type="AlphaFoldDB" id="A0A9P6WZV0"/>
<comment type="caution">
    <text evidence="3">The sequence shown here is derived from an EMBL/GenBank/DDBJ whole genome shotgun (WGS) entry which is preliminary data.</text>
</comment>
<proteinExistence type="predicted"/>
<keyword evidence="4" id="KW-1185">Reference proteome</keyword>